<evidence type="ECO:0000256" key="5">
    <source>
        <dbReference type="ARBA" id="ARBA00023242"/>
    </source>
</evidence>
<keyword evidence="8" id="KW-1185">Reference proteome</keyword>
<dbReference type="PANTHER" id="PTHR31072:SF147">
    <property type="entry name" value="TRANSCRIPTION FACTOR TCP13"/>
    <property type="match status" value="1"/>
</dbReference>
<evidence type="ECO:0000259" key="6">
    <source>
        <dbReference type="PROSITE" id="PS51369"/>
    </source>
</evidence>
<evidence type="ECO:0000313" key="7">
    <source>
        <dbReference type="EMBL" id="PSS35104.1"/>
    </source>
</evidence>
<evidence type="ECO:0000256" key="4">
    <source>
        <dbReference type="ARBA" id="ARBA00023163"/>
    </source>
</evidence>
<comment type="caution">
    <text evidence="7">The sequence shown here is derived from an EMBL/GenBank/DDBJ whole genome shotgun (WGS) entry which is preliminary data.</text>
</comment>
<dbReference type="Proteomes" id="UP000241394">
    <property type="component" value="Chromosome LG2"/>
</dbReference>
<protein>
    <submittedName>
        <fullName evidence="7">Transcription factor like</fullName>
    </submittedName>
</protein>
<dbReference type="Pfam" id="PF03634">
    <property type="entry name" value="TCP"/>
    <property type="match status" value="1"/>
</dbReference>
<gene>
    <name evidence="7" type="ORF">CEY00_Acc02302</name>
</gene>
<proteinExistence type="predicted"/>
<dbReference type="STRING" id="1590841.A0A2R6RYJ8"/>
<dbReference type="PANTHER" id="PTHR31072">
    <property type="entry name" value="TRANSCRIPTION FACTOR TCP4-RELATED"/>
    <property type="match status" value="1"/>
</dbReference>
<dbReference type="OrthoDB" id="1889307at2759"/>
<reference evidence="7 8" key="1">
    <citation type="submission" date="2017-07" db="EMBL/GenBank/DDBJ databases">
        <title>An improved, manually edited Actinidia chinensis var. chinensis (kiwifruit) genome highlights the challenges associated with draft genomes and gene prediction in plants.</title>
        <authorList>
            <person name="Pilkington S."/>
            <person name="Crowhurst R."/>
            <person name="Hilario E."/>
            <person name="Nardozza S."/>
            <person name="Fraser L."/>
            <person name="Peng Y."/>
            <person name="Gunaseelan K."/>
            <person name="Simpson R."/>
            <person name="Tahir J."/>
            <person name="Deroles S."/>
            <person name="Templeton K."/>
            <person name="Luo Z."/>
            <person name="Davy M."/>
            <person name="Cheng C."/>
            <person name="Mcneilage M."/>
            <person name="Scaglione D."/>
            <person name="Liu Y."/>
            <person name="Zhang Q."/>
            <person name="Datson P."/>
            <person name="De Silva N."/>
            <person name="Gardiner S."/>
            <person name="Bassett H."/>
            <person name="Chagne D."/>
            <person name="Mccallum J."/>
            <person name="Dzierzon H."/>
            <person name="Deng C."/>
            <person name="Wang Y.-Y."/>
            <person name="Barron N."/>
            <person name="Manako K."/>
            <person name="Bowen J."/>
            <person name="Foster T."/>
            <person name="Erridge Z."/>
            <person name="Tiffin H."/>
            <person name="Waite C."/>
            <person name="Davies K."/>
            <person name="Grierson E."/>
            <person name="Laing W."/>
            <person name="Kirk R."/>
            <person name="Chen X."/>
            <person name="Wood M."/>
            <person name="Montefiori M."/>
            <person name="Brummell D."/>
            <person name="Schwinn K."/>
            <person name="Catanach A."/>
            <person name="Fullerton C."/>
            <person name="Li D."/>
            <person name="Meiyalaghan S."/>
            <person name="Nieuwenhuizen N."/>
            <person name="Read N."/>
            <person name="Prakash R."/>
            <person name="Hunter D."/>
            <person name="Zhang H."/>
            <person name="Mckenzie M."/>
            <person name="Knabel M."/>
            <person name="Harris A."/>
            <person name="Allan A."/>
            <person name="Chen A."/>
            <person name="Janssen B."/>
            <person name="Plunkett B."/>
            <person name="Dwamena C."/>
            <person name="Voogd C."/>
            <person name="Leif D."/>
            <person name="Lafferty D."/>
            <person name="Souleyre E."/>
            <person name="Varkonyi-Gasic E."/>
            <person name="Gambi F."/>
            <person name="Hanley J."/>
            <person name="Yao J.-L."/>
            <person name="Cheung J."/>
            <person name="David K."/>
            <person name="Warren B."/>
            <person name="Marsh K."/>
            <person name="Snowden K."/>
            <person name="Lin-Wang K."/>
            <person name="Brian L."/>
            <person name="Martinez-Sanchez M."/>
            <person name="Wang M."/>
            <person name="Ileperuma N."/>
            <person name="Macnee N."/>
            <person name="Campin R."/>
            <person name="Mcatee P."/>
            <person name="Drummond R."/>
            <person name="Espley R."/>
            <person name="Ireland H."/>
            <person name="Wu R."/>
            <person name="Atkinson R."/>
            <person name="Karunairetnam S."/>
            <person name="Bulley S."/>
            <person name="Chunkath S."/>
            <person name="Hanley Z."/>
            <person name="Storey R."/>
            <person name="Thrimawithana A."/>
            <person name="Thomson S."/>
            <person name="David C."/>
            <person name="Testolin R."/>
        </authorList>
    </citation>
    <scope>NUCLEOTIDE SEQUENCE [LARGE SCALE GENOMIC DNA]</scope>
    <source>
        <strain evidence="8">cv. Red5</strain>
        <tissue evidence="7">Young leaf</tissue>
    </source>
</reference>
<dbReference type="GO" id="GO:0005634">
    <property type="term" value="C:nucleus"/>
    <property type="evidence" value="ECO:0007669"/>
    <property type="project" value="UniProtKB-SubCell"/>
</dbReference>
<dbReference type="InParanoid" id="A0A2R6RYJ8"/>
<dbReference type="Gramene" id="PSS35104">
    <property type="protein sequence ID" value="PSS35104"/>
    <property type="gene ID" value="CEY00_Acc02302"/>
</dbReference>
<comment type="subcellular location">
    <subcellularLocation>
        <location evidence="1">Nucleus</location>
    </subcellularLocation>
</comment>
<dbReference type="GO" id="GO:0003700">
    <property type="term" value="F:DNA-binding transcription factor activity"/>
    <property type="evidence" value="ECO:0007669"/>
    <property type="project" value="InterPro"/>
</dbReference>
<dbReference type="InterPro" id="IPR017887">
    <property type="entry name" value="TF_TCP_subgr"/>
</dbReference>
<dbReference type="AlphaFoldDB" id="A0A2R6RYJ8"/>
<dbReference type="EMBL" id="NKQK01000002">
    <property type="protein sequence ID" value="PSS35104.1"/>
    <property type="molecule type" value="Genomic_DNA"/>
</dbReference>
<keyword evidence="4" id="KW-0804">Transcription</keyword>
<feature type="domain" description="TCP" evidence="6">
    <location>
        <begin position="54"/>
        <end position="112"/>
    </location>
</feature>
<reference evidence="8" key="2">
    <citation type="journal article" date="2018" name="BMC Genomics">
        <title>A manually annotated Actinidia chinensis var. chinensis (kiwifruit) genome highlights the challenges associated with draft genomes and gene prediction in plants.</title>
        <authorList>
            <person name="Pilkington S.M."/>
            <person name="Crowhurst R."/>
            <person name="Hilario E."/>
            <person name="Nardozza S."/>
            <person name="Fraser L."/>
            <person name="Peng Y."/>
            <person name="Gunaseelan K."/>
            <person name="Simpson R."/>
            <person name="Tahir J."/>
            <person name="Deroles S.C."/>
            <person name="Templeton K."/>
            <person name="Luo Z."/>
            <person name="Davy M."/>
            <person name="Cheng C."/>
            <person name="McNeilage M."/>
            <person name="Scaglione D."/>
            <person name="Liu Y."/>
            <person name="Zhang Q."/>
            <person name="Datson P."/>
            <person name="De Silva N."/>
            <person name="Gardiner S.E."/>
            <person name="Bassett H."/>
            <person name="Chagne D."/>
            <person name="McCallum J."/>
            <person name="Dzierzon H."/>
            <person name="Deng C."/>
            <person name="Wang Y.Y."/>
            <person name="Barron L."/>
            <person name="Manako K."/>
            <person name="Bowen J."/>
            <person name="Foster T.M."/>
            <person name="Erridge Z.A."/>
            <person name="Tiffin H."/>
            <person name="Waite C.N."/>
            <person name="Davies K.M."/>
            <person name="Grierson E.P."/>
            <person name="Laing W.A."/>
            <person name="Kirk R."/>
            <person name="Chen X."/>
            <person name="Wood M."/>
            <person name="Montefiori M."/>
            <person name="Brummell D.A."/>
            <person name="Schwinn K.E."/>
            <person name="Catanach A."/>
            <person name="Fullerton C."/>
            <person name="Li D."/>
            <person name="Meiyalaghan S."/>
            <person name="Nieuwenhuizen N."/>
            <person name="Read N."/>
            <person name="Prakash R."/>
            <person name="Hunter D."/>
            <person name="Zhang H."/>
            <person name="McKenzie M."/>
            <person name="Knabel M."/>
            <person name="Harris A."/>
            <person name="Allan A.C."/>
            <person name="Gleave A."/>
            <person name="Chen A."/>
            <person name="Janssen B.J."/>
            <person name="Plunkett B."/>
            <person name="Ampomah-Dwamena C."/>
            <person name="Voogd C."/>
            <person name="Leif D."/>
            <person name="Lafferty D."/>
            <person name="Souleyre E.J.F."/>
            <person name="Varkonyi-Gasic E."/>
            <person name="Gambi F."/>
            <person name="Hanley J."/>
            <person name="Yao J.L."/>
            <person name="Cheung J."/>
            <person name="David K.M."/>
            <person name="Warren B."/>
            <person name="Marsh K."/>
            <person name="Snowden K.C."/>
            <person name="Lin-Wang K."/>
            <person name="Brian L."/>
            <person name="Martinez-Sanchez M."/>
            <person name="Wang M."/>
            <person name="Ileperuma N."/>
            <person name="Macnee N."/>
            <person name="Campin R."/>
            <person name="McAtee P."/>
            <person name="Drummond R.S.M."/>
            <person name="Espley R.V."/>
            <person name="Ireland H.S."/>
            <person name="Wu R."/>
            <person name="Atkinson R.G."/>
            <person name="Karunairetnam S."/>
            <person name="Bulley S."/>
            <person name="Chunkath S."/>
            <person name="Hanley Z."/>
            <person name="Storey R."/>
            <person name="Thrimawithana A.H."/>
            <person name="Thomson S."/>
            <person name="David C."/>
            <person name="Testolin R."/>
            <person name="Huang H."/>
            <person name="Hellens R.P."/>
            <person name="Schaffer R.J."/>
        </authorList>
    </citation>
    <scope>NUCLEOTIDE SEQUENCE [LARGE SCALE GENOMIC DNA]</scope>
    <source>
        <strain evidence="8">cv. Red5</strain>
    </source>
</reference>
<dbReference type="InterPro" id="IPR005333">
    <property type="entry name" value="Transcription_factor_TCP"/>
</dbReference>
<dbReference type="OMA" id="SIQWEGS"/>
<evidence type="ECO:0000256" key="3">
    <source>
        <dbReference type="ARBA" id="ARBA00023125"/>
    </source>
</evidence>
<sequence>MITTSREEDLTIKQEGHTVDKFSKASSRTTTSTSTPWSRFKDPRIVSVSRAFGSKDRHSKVYTVKGLRDRRVRLSVPTAIQLYDLQDQLGLSQPSKVVDWLLNAAKDEIDKLPPLQMPNFGPSHQALVASDLGVSDPNCQTNKKGFNINNSVNWEDQLGLARSNFWDSDANLRDKLKEVATDERENWNRRNEEEKQESVGISPNNFLPRSNHLAIPGLLNNVMSYNTNLYRLEHSSFSYIPPQTDDNQNFINIVSQPYFPSNSVEFDLKQINHFQMLSSSTSRNTLSNSLTPTLYSTNQSMKPLQLMSVTENNDEFPPK</sequence>
<accession>A0A2R6RYJ8</accession>
<evidence type="ECO:0000256" key="1">
    <source>
        <dbReference type="ARBA" id="ARBA00004123"/>
    </source>
</evidence>
<evidence type="ECO:0000256" key="2">
    <source>
        <dbReference type="ARBA" id="ARBA00023015"/>
    </source>
</evidence>
<evidence type="ECO:0000313" key="8">
    <source>
        <dbReference type="Proteomes" id="UP000241394"/>
    </source>
</evidence>
<dbReference type="PROSITE" id="PS51369">
    <property type="entry name" value="TCP"/>
    <property type="match status" value="1"/>
</dbReference>
<keyword evidence="2" id="KW-0805">Transcription regulation</keyword>
<keyword evidence="5" id="KW-0539">Nucleus</keyword>
<name>A0A2R6RYJ8_ACTCC</name>
<keyword evidence="3" id="KW-0238">DNA-binding</keyword>
<dbReference type="GO" id="GO:0043565">
    <property type="term" value="F:sequence-specific DNA binding"/>
    <property type="evidence" value="ECO:0007669"/>
    <property type="project" value="TreeGrafter"/>
</dbReference>
<organism evidence="7 8">
    <name type="scientific">Actinidia chinensis var. chinensis</name>
    <name type="common">Chinese soft-hair kiwi</name>
    <dbReference type="NCBI Taxonomy" id="1590841"/>
    <lineage>
        <taxon>Eukaryota</taxon>
        <taxon>Viridiplantae</taxon>
        <taxon>Streptophyta</taxon>
        <taxon>Embryophyta</taxon>
        <taxon>Tracheophyta</taxon>
        <taxon>Spermatophyta</taxon>
        <taxon>Magnoliopsida</taxon>
        <taxon>eudicotyledons</taxon>
        <taxon>Gunneridae</taxon>
        <taxon>Pentapetalae</taxon>
        <taxon>asterids</taxon>
        <taxon>Ericales</taxon>
        <taxon>Actinidiaceae</taxon>
        <taxon>Actinidia</taxon>
    </lineage>
</organism>